<evidence type="ECO:0000313" key="2">
    <source>
        <dbReference type="EMBL" id="RDX90837.1"/>
    </source>
</evidence>
<evidence type="ECO:0000313" key="3">
    <source>
        <dbReference type="Proteomes" id="UP000257109"/>
    </source>
</evidence>
<accession>A0A371GJX0</accession>
<feature type="transmembrane region" description="Helical" evidence="1">
    <location>
        <begin position="12"/>
        <end position="30"/>
    </location>
</feature>
<keyword evidence="1" id="KW-1133">Transmembrane helix</keyword>
<organism evidence="2 3">
    <name type="scientific">Mucuna pruriens</name>
    <name type="common">Velvet bean</name>
    <name type="synonym">Dolichos pruriens</name>
    <dbReference type="NCBI Taxonomy" id="157652"/>
    <lineage>
        <taxon>Eukaryota</taxon>
        <taxon>Viridiplantae</taxon>
        <taxon>Streptophyta</taxon>
        <taxon>Embryophyta</taxon>
        <taxon>Tracheophyta</taxon>
        <taxon>Spermatophyta</taxon>
        <taxon>Magnoliopsida</taxon>
        <taxon>eudicotyledons</taxon>
        <taxon>Gunneridae</taxon>
        <taxon>Pentapetalae</taxon>
        <taxon>rosids</taxon>
        <taxon>fabids</taxon>
        <taxon>Fabales</taxon>
        <taxon>Fabaceae</taxon>
        <taxon>Papilionoideae</taxon>
        <taxon>50 kb inversion clade</taxon>
        <taxon>NPAAA clade</taxon>
        <taxon>indigoferoid/millettioid clade</taxon>
        <taxon>Phaseoleae</taxon>
        <taxon>Mucuna</taxon>
    </lineage>
</organism>
<dbReference type="EMBL" id="QJKJ01005271">
    <property type="protein sequence ID" value="RDX90837.1"/>
    <property type="molecule type" value="Genomic_DNA"/>
</dbReference>
<dbReference type="OrthoDB" id="1750196at2759"/>
<name>A0A371GJX0_MUCPR</name>
<dbReference type="Proteomes" id="UP000257109">
    <property type="component" value="Unassembled WGS sequence"/>
</dbReference>
<feature type="non-terminal residue" evidence="2">
    <location>
        <position position="1"/>
    </location>
</feature>
<keyword evidence="1" id="KW-0812">Transmembrane</keyword>
<keyword evidence="1" id="KW-0472">Membrane</keyword>
<dbReference type="AlphaFoldDB" id="A0A371GJX0"/>
<protein>
    <submittedName>
        <fullName evidence="2">Uncharacterized protein</fullName>
    </submittedName>
</protein>
<sequence length="161" mass="18640">MTTRISSFVGFHYLLIILARGILFSSLCVIESEESVMRPNSEVEMPWKGTRSGLRPKQNLARRTLPKAKRMETAIRDLAKWQEALKNDLLEEKLDTLEGFKHTRFEAANLCLFPNIVIPPKFQLPAFNKYRGTTCPKSHLTTYCRKMALHTHDDALLFHFF</sequence>
<proteinExistence type="predicted"/>
<keyword evidence="3" id="KW-1185">Reference proteome</keyword>
<comment type="caution">
    <text evidence="2">The sequence shown here is derived from an EMBL/GenBank/DDBJ whole genome shotgun (WGS) entry which is preliminary data.</text>
</comment>
<reference evidence="2" key="1">
    <citation type="submission" date="2018-05" db="EMBL/GenBank/DDBJ databases">
        <title>Draft genome of Mucuna pruriens seed.</title>
        <authorList>
            <person name="Nnadi N.E."/>
            <person name="Vos R."/>
            <person name="Hasami M.H."/>
            <person name="Devisetty U.K."/>
            <person name="Aguiy J.C."/>
        </authorList>
    </citation>
    <scope>NUCLEOTIDE SEQUENCE [LARGE SCALE GENOMIC DNA]</scope>
    <source>
        <strain evidence="2">JCA_2017</strain>
    </source>
</reference>
<evidence type="ECO:0000256" key="1">
    <source>
        <dbReference type="SAM" id="Phobius"/>
    </source>
</evidence>
<gene>
    <name evidence="2" type="ORF">CR513_27259</name>
</gene>